<sequence length="312" mass="33648">MKKAIIVAGPTASGKSALALALAQAVNGVVINADSMQVYAGLRVLTARPSPADEALAPHRLYGVLAPSDLCSVGRWRALALAEMEAAWAAGRLPVVVGGTGLYLRALTQGLSPIPEIPETVRAETRALLERLGNQAFHARLAGRDPVMAARLHPGNSQRLARAWEVLEATGRSLADWQDQPAPDRLEAATATVLLAPPREALYQSCDRRFLAMLEQGALDEVAALMALRLDPALPVMKALGVPELAAHLAGRLGLEQAMAQAQQATRHYAKRQSTWFRHQLAADFVLNAQYSEMFFDEIFSNIRQSPLTPDT</sequence>
<evidence type="ECO:0000256" key="1">
    <source>
        <dbReference type="ARBA" id="ARBA00001946"/>
    </source>
</evidence>
<keyword evidence="8" id="KW-0460">Magnesium</keyword>
<keyword evidence="7" id="KW-0067">ATP-binding</keyword>
<keyword evidence="5" id="KW-0819">tRNA processing</keyword>
<protein>
    <recommendedName>
        <fullName evidence="3">tRNA dimethylallyltransferase</fullName>
        <ecNumber evidence="3">2.5.1.75</ecNumber>
    </recommendedName>
</protein>
<accession>A0A1J5SQH1</accession>
<reference evidence="10" key="1">
    <citation type="submission" date="2016-10" db="EMBL/GenBank/DDBJ databases">
        <title>Sequence of Gallionella enrichment culture.</title>
        <authorList>
            <person name="Poehlein A."/>
            <person name="Muehling M."/>
            <person name="Daniel R."/>
        </authorList>
    </citation>
    <scope>NUCLEOTIDE SEQUENCE</scope>
</reference>
<dbReference type="AlphaFoldDB" id="A0A1J5SQH1"/>
<dbReference type="InterPro" id="IPR018022">
    <property type="entry name" value="IPT"/>
</dbReference>
<comment type="similarity">
    <text evidence="2">Belongs to the IPP transferase family.</text>
</comment>
<evidence type="ECO:0000256" key="3">
    <source>
        <dbReference type="ARBA" id="ARBA00012665"/>
    </source>
</evidence>
<dbReference type="GO" id="GO:0005524">
    <property type="term" value="F:ATP binding"/>
    <property type="evidence" value="ECO:0007669"/>
    <property type="project" value="UniProtKB-KW"/>
</dbReference>
<gene>
    <name evidence="10" type="primary">miaA_5</name>
    <name evidence="10" type="ORF">GALL_117380</name>
</gene>
<comment type="catalytic activity">
    <reaction evidence="9">
        <text>adenosine(37) in tRNA + dimethylallyl diphosphate = N(6)-dimethylallyladenosine(37) in tRNA + diphosphate</text>
        <dbReference type="Rhea" id="RHEA:26482"/>
        <dbReference type="Rhea" id="RHEA-COMP:10162"/>
        <dbReference type="Rhea" id="RHEA-COMP:10375"/>
        <dbReference type="ChEBI" id="CHEBI:33019"/>
        <dbReference type="ChEBI" id="CHEBI:57623"/>
        <dbReference type="ChEBI" id="CHEBI:74411"/>
        <dbReference type="ChEBI" id="CHEBI:74415"/>
        <dbReference type="EC" id="2.5.1.75"/>
    </reaction>
</comment>
<dbReference type="NCBIfam" id="TIGR00174">
    <property type="entry name" value="miaA"/>
    <property type="match status" value="1"/>
</dbReference>
<evidence type="ECO:0000313" key="10">
    <source>
        <dbReference type="EMBL" id="OIR06264.1"/>
    </source>
</evidence>
<keyword evidence="6" id="KW-0547">Nucleotide-binding</keyword>
<evidence type="ECO:0000256" key="6">
    <source>
        <dbReference type="ARBA" id="ARBA00022741"/>
    </source>
</evidence>
<dbReference type="Pfam" id="PF01715">
    <property type="entry name" value="IPPT"/>
    <property type="match status" value="1"/>
</dbReference>
<name>A0A1J5SQH1_9ZZZZ</name>
<dbReference type="Gene3D" id="3.40.50.300">
    <property type="entry name" value="P-loop containing nucleotide triphosphate hydrolases"/>
    <property type="match status" value="1"/>
</dbReference>
<dbReference type="SUPFAM" id="SSF52540">
    <property type="entry name" value="P-loop containing nucleoside triphosphate hydrolases"/>
    <property type="match status" value="2"/>
</dbReference>
<comment type="cofactor">
    <cofactor evidence="1">
        <name>Mg(2+)</name>
        <dbReference type="ChEBI" id="CHEBI:18420"/>
    </cofactor>
</comment>
<comment type="caution">
    <text evidence="10">The sequence shown here is derived from an EMBL/GenBank/DDBJ whole genome shotgun (WGS) entry which is preliminary data.</text>
</comment>
<evidence type="ECO:0000256" key="5">
    <source>
        <dbReference type="ARBA" id="ARBA00022694"/>
    </source>
</evidence>
<evidence type="ECO:0000256" key="8">
    <source>
        <dbReference type="ARBA" id="ARBA00022842"/>
    </source>
</evidence>
<dbReference type="EC" id="2.5.1.75" evidence="3"/>
<dbReference type="EMBL" id="MLJW01000045">
    <property type="protein sequence ID" value="OIR06264.1"/>
    <property type="molecule type" value="Genomic_DNA"/>
</dbReference>
<dbReference type="InterPro" id="IPR027417">
    <property type="entry name" value="P-loop_NTPase"/>
</dbReference>
<dbReference type="Gene3D" id="1.10.20.140">
    <property type="match status" value="1"/>
</dbReference>
<evidence type="ECO:0000256" key="2">
    <source>
        <dbReference type="ARBA" id="ARBA00005842"/>
    </source>
</evidence>
<dbReference type="PANTHER" id="PTHR11088">
    <property type="entry name" value="TRNA DIMETHYLALLYLTRANSFERASE"/>
    <property type="match status" value="1"/>
</dbReference>
<evidence type="ECO:0000256" key="4">
    <source>
        <dbReference type="ARBA" id="ARBA00022679"/>
    </source>
</evidence>
<proteinExistence type="inferred from homology"/>
<evidence type="ECO:0000256" key="7">
    <source>
        <dbReference type="ARBA" id="ARBA00022840"/>
    </source>
</evidence>
<dbReference type="HAMAP" id="MF_00185">
    <property type="entry name" value="IPP_trans"/>
    <property type="match status" value="1"/>
</dbReference>
<dbReference type="GO" id="GO:0006400">
    <property type="term" value="P:tRNA modification"/>
    <property type="evidence" value="ECO:0007669"/>
    <property type="project" value="TreeGrafter"/>
</dbReference>
<dbReference type="GO" id="GO:0052381">
    <property type="term" value="F:tRNA dimethylallyltransferase activity"/>
    <property type="evidence" value="ECO:0007669"/>
    <property type="project" value="UniProtKB-EC"/>
</dbReference>
<organism evidence="10">
    <name type="scientific">mine drainage metagenome</name>
    <dbReference type="NCBI Taxonomy" id="410659"/>
    <lineage>
        <taxon>unclassified sequences</taxon>
        <taxon>metagenomes</taxon>
        <taxon>ecological metagenomes</taxon>
    </lineage>
</organism>
<evidence type="ECO:0000256" key="9">
    <source>
        <dbReference type="ARBA" id="ARBA00049563"/>
    </source>
</evidence>
<dbReference type="PANTHER" id="PTHR11088:SF60">
    <property type="entry name" value="TRNA DIMETHYLALLYLTRANSFERASE"/>
    <property type="match status" value="1"/>
</dbReference>
<keyword evidence="4 10" id="KW-0808">Transferase</keyword>
<dbReference type="InterPro" id="IPR039657">
    <property type="entry name" value="Dimethylallyltransferase"/>
</dbReference>